<reference evidence="1 2" key="1">
    <citation type="journal article" date="2014" name="BMC Genomics">
        <title>Comparative genome sequencing reveals chemotype-specific gene clusters in the toxigenic black mold Stachybotrys.</title>
        <authorList>
            <person name="Semeiks J."/>
            <person name="Borek D."/>
            <person name="Otwinowski Z."/>
            <person name="Grishin N.V."/>
        </authorList>
    </citation>
    <scope>NUCLEOTIDE SEQUENCE [LARGE SCALE GENOMIC DNA]</scope>
    <source>
        <strain evidence="2">CBS 109288 / IBT 7711</strain>
    </source>
</reference>
<dbReference type="AlphaFoldDB" id="A0A084AJG0"/>
<dbReference type="Proteomes" id="UP000028045">
    <property type="component" value="Unassembled WGS sequence"/>
</dbReference>
<accession>A0A084AJG0</accession>
<dbReference type="HOGENOM" id="CLU_2499345_0_0_1"/>
<evidence type="ECO:0000313" key="2">
    <source>
        <dbReference type="Proteomes" id="UP000028045"/>
    </source>
</evidence>
<organism evidence="1 2">
    <name type="scientific">Stachybotrys chartarum (strain CBS 109288 / IBT 7711)</name>
    <name type="common">Toxic black mold</name>
    <name type="synonym">Stilbospora chartarum</name>
    <dbReference type="NCBI Taxonomy" id="1280523"/>
    <lineage>
        <taxon>Eukaryota</taxon>
        <taxon>Fungi</taxon>
        <taxon>Dikarya</taxon>
        <taxon>Ascomycota</taxon>
        <taxon>Pezizomycotina</taxon>
        <taxon>Sordariomycetes</taxon>
        <taxon>Hypocreomycetidae</taxon>
        <taxon>Hypocreales</taxon>
        <taxon>Stachybotryaceae</taxon>
        <taxon>Stachybotrys</taxon>
    </lineage>
</organism>
<proteinExistence type="predicted"/>
<keyword evidence="2" id="KW-1185">Reference proteome</keyword>
<name>A0A084AJG0_STACB</name>
<dbReference type="EMBL" id="KL648704">
    <property type="protein sequence ID" value="KEY65439.1"/>
    <property type="molecule type" value="Genomic_DNA"/>
</dbReference>
<dbReference type="OrthoDB" id="10353084at2759"/>
<gene>
    <name evidence="1" type="ORF">S7711_11281</name>
</gene>
<sequence>MAANFKPLQANHEYQVELYVDGYSGPKARTRCRSLGTGLAKYPCYAVRLEDNVIQLSGGKGNGLKLQLLELEGVGEVVEVTNISFL</sequence>
<protein>
    <submittedName>
        <fullName evidence="1">Uncharacterized protein</fullName>
    </submittedName>
</protein>
<evidence type="ECO:0000313" key="1">
    <source>
        <dbReference type="EMBL" id="KEY65439.1"/>
    </source>
</evidence>